<dbReference type="Proteomes" id="UP000053201">
    <property type="component" value="Unassembled WGS sequence"/>
</dbReference>
<dbReference type="eggNOG" id="KOG2273">
    <property type="taxonomic scope" value="Eukaryota"/>
</dbReference>
<dbReference type="Pfam" id="PF09325">
    <property type="entry name" value="Vps5"/>
    <property type="match status" value="1"/>
</dbReference>
<dbReference type="RefSeq" id="XP_016607880.1">
    <property type="nucleotide sequence ID" value="XM_016753437.1"/>
</dbReference>
<dbReference type="GO" id="GO:0030905">
    <property type="term" value="C:retromer, tubulation complex"/>
    <property type="evidence" value="ECO:0007669"/>
    <property type="project" value="TreeGrafter"/>
</dbReference>
<dbReference type="Gene3D" id="1.20.1270.60">
    <property type="entry name" value="Arfaptin homology (AH) domain/BAR domain"/>
    <property type="match status" value="1"/>
</dbReference>
<proteinExistence type="predicted"/>
<dbReference type="InterPro" id="IPR027267">
    <property type="entry name" value="AH/BAR_dom_sf"/>
</dbReference>
<dbReference type="EMBL" id="KQ257457">
    <property type="protein sequence ID" value="KNC99840.1"/>
    <property type="molecule type" value="Genomic_DNA"/>
</dbReference>
<sequence>MSDSPPEPILTLVLTSVDLTDPRIPVFHISADTPKPPYTRDHSTPTRSYTELERLSGHLTARFPDRLPPFPPTLPTKESVPLFRSRIQTFLNRIAARFGDVDAVVSFVESEFEFAPSGVLQTKKSGFLRAFSGGSIHVKEVDVFFESAKGSIGACEAALGMCARVGEKAGRVEREMGATALEVGNLLLELDVGDRKGLGGALRKLGKGFIASEKPHVDQANYLTHQFAADAKTFMRETQAAQAALTYRLTTLQSYEAACKATQKKLASLDRLRSSSSIKQERVDAALVDLQEVKQQEGECRAQFRTVSERLKDEYVRFCSELDVEVREVVDSYVEAQKEGAKKELAVWESVLAGFA</sequence>
<dbReference type="STRING" id="645134.A0A0L0HEE5"/>
<dbReference type="FunCoup" id="A0A0L0HEE5">
    <property type="interactions" value="35"/>
</dbReference>
<dbReference type="GO" id="GO:0006886">
    <property type="term" value="P:intracellular protein transport"/>
    <property type="evidence" value="ECO:0007669"/>
    <property type="project" value="TreeGrafter"/>
</dbReference>
<dbReference type="PANTHER" id="PTHR47433:SF1">
    <property type="entry name" value="VACUOLAR PROTEIN SORTING-ASSOCIATED PROTEIN 17"/>
    <property type="match status" value="1"/>
</dbReference>
<evidence type="ECO:0000313" key="2">
    <source>
        <dbReference type="EMBL" id="KNC99840.1"/>
    </source>
</evidence>
<accession>A0A0L0HEE5</accession>
<name>A0A0L0HEE5_SPIPD</name>
<gene>
    <name evidence="2" type="ORF">SPPG_05214</name>
</gene>
<dbReference type="GO" id="GO:0032266">
    <property type="term" value="F:phosphatidylinositol-3-phosphate binding"/>
    <property type="evidence" value="ECO:0007669"/>
    <property type="project" value="TreeGrafter"/>
</dbReference>
<protein>
    <recommendedName>
        <fullName evidence="1">Sorting nexin/Vps5-like C-terminal domain-containing protein</fullName>
    </recommendedName>
</protein>
<dbReference type="OrthoDB" id="9976382at2759"/>
<dbReference type="GeneID" id="27688606"/>
<dbReference type="PANTHER" id="PTHR47433">
    <property type="entry name" value="VACUOLAR PROTEIN SORTING-ASSOCIATED PROTEIN 17"/>
    <property type="match status" value="1"/>
</dbReference>
<dbReference type="GO" id="GO:0005768">
    <property type="term" value="C:endosome"/>
    <property type="evidence" value="ECO:0007669"/>
    <property type="project" value="TreeGrafter"/>
</dbReference>
<dbReference type="InterPro" id="IPR036871">
    <property type="entry name" value="PX_dom_sf"/>
</dbReference>
<reference evidence="2 3" key="1">
    <citation type="submission" date="2009-08" db="EMBL/GenBank/DDBJ databases">
        <title>The Genome Sequence of Spizellomyces punctatus strain DAOM BR117.</title>
        <authorList>
            <consortium name="The Broad Institute Genome Sequencing Platform"/>
            <person name="Russ C."/>
            <person name="Cuomo C."/>
            <person name="Shea T."/>
            <person name="Young S.K."/>
            <person name="Zeng Q."/>
            <person name="Koehrsen M."/>
            <person name="Haas B."/>
            <person name="Borodovsky M."/>
            <person name="Guigo R."/>
            <person name="Alvarado L."/>
            <person name="Berlin A."/>
            <person name="Bochicchio J."/>
            <person name="Borenstein D."/>
            <person name="Chapman S."/>
            <person name="Chen Z."/>
            <person name="Engels R."/>
            <person name="Freedman E."/>
            <person name="Gellesch M."/>
            <person name="Goldberg J."/>
            <person name="Griggs A."/>
            <person name="Gujja S."/>
            <person name="Heiman D."/>
            <person name="Hepburn T."/>
            <person name="Howarth C."/>
            <person name="Jen D."/>
            <person name="Larson L."/>
            <person name="Lewis B."/>
            <person name="Mehta T."/>
            <person name="Park D."/>
            <person name="Pearson M."/>
            <person name="Roberts A."/>
            <person name="Saif S."/>
            <person name="Shenoy N."/>
            <person name="Sisk P."/>
            <person name="Stolte C."/>
            <person name="Sykes S."/>
            <person name="Thomson T."/>
            <person name="Walk T."/>
            <person name="White J."/>
            <person name="Yandava C."/>
            <person name="Burger G."/>
            <person name="Gray M.W."/>
            <person name="Holland P.W.H."/>
            <person name="King N."/>
            <person name="Lang F.B.F."/>
            <person name="Roger A.J."/>
            <person name="Ruiz-Trillo I."/>
            <person name="Lander E."/>
            <person name="Nusbaum C."/>
        </authorList>
    </citation>
    <scope>NUCLEOTIDE SEQUENCE [LARGE SCALE GENOMIC DNA]</scope>
    <source>
        <strain evidence="2 3">DAOM BR117</strain>
    </source>
</reference>
<dbReference type="GO" id="GO:0005829">
    <property type="term" value="C:cytosol"/>
    <property type="evidence" value="ECO:0007669"/>
    <property type="project" value="GOC"/>
</dbReference>
<dbReference type="InterPro" id="IPR053055">
    <property type="entry name" value="VPS17"/>
</dbReference>
<dbReference type="AlphaFoldDB" id="A0A0L0HEE5"/>
<dbReference type="OMA" id="IHNNPQT"/>
<dbReference type="GO" id="GO:0042147">
    <property type="term" value="P:retrograde transport, endosome to Golgi"/>
    <property type="evidence" value="ECO:0007669"/>
    <property type="project" value="TreeGrafter"/>
</dbReference>
<evidence type="ECO:0000259" key="1">
    <source>
        <dbReference type="Pfam" id="PF09325"/>
    </source>
</evidence>
<organism evidence="2 3">
    <name type="scientific">Spizellomyces punctatus (strain DAOM BR117)</name>
    <dbReference type="NCBI Taxonomy" id="645134"/>
    <lineage>
        <taxon>Eukaryota</taxon>
        <taxon>Fungi</taxon>
        <taxon>Fungi incertae sedis</taxon>
        <taxon>Chytridiomycota</taxon>
        <taxon>Chytridiomycota incertae sedis</taxon>
        <taxon>Chytridiomycetes</taxon>
        <taxon>Spizellomycetales</taxon>
        <taxon>Spizellomycetaceae</taxon>
        <taxon>Spizellomyces</taxon>
    </lineage>
</organism>
<dbReference type="InParanoid" id="A0A0L0HEE5"/>
<feature type="domain" description="Sorting nexin/Vps5-like C-terminal" evidence="1">
    <location>
        <begin position="125"/>
        <end position="352"/>
    </location>
</feature>
<dbReference type="SUPFAM" id="SSF64268">
    <property type="entry name" value="PX domain"/>
    <property type="match status" value="1"/>
</dbReference>
<evidence type="ECO:0000313" key="3">
    <source>
        <dbReference type="Proteomes" id="UP000053201"/>
    </source>
</evidence>
<dbReference type="InterPro" id="IPR015404">
    <property type="entry name" value="Vps5_C"/>
</dbReference>
<dbReference type="VEuPathDB" id="FungiDB:SPPG_05214"/>
<keyword evidence="3" id="KW-1185">Reference proteome</keyword>